<feature type="transmembrane region" description="Helical" evidence="6">
    <location>
        <begin position="265"/>
        <end position="287"/>
    </location>
</feature>
<evidence type="ECO:0000313" key="7">
    <source>
        <dbReference type="EMBL" id="RZF34247.1"/>
    </source>
</evidence>
<evidence type="ECO:0000313" key="8">
    <source>
        <dbReference type="Proteomes" id="UP000291343"/>
    </source>
</evidence>
<keyword evidence="3 6" id="KW-0812">Transmembrane</keyword>
<comment type="caution">
    <text evidence="7">The sequence shown here is derived from an EMBL/GenBank/DDBJ whole genome shotgun (WGS) entry which is preliminary data.</text>
</comment>
<dbReference type="OrthoDB" id="6625921at2759"/>
<sequence length="807" mass="93870">MTKSKIWKSISNFFHTECSTIFDSLAPLVRFSIFFGITPIRIAKNRKTFTYRLLDIPRFLTSIWIIYYLRNSLLICFTRNSSSTVYLRCLCIVGNTIEILHLIIPIWSGVYFVKEIKLIHEFDNHIKQMPNVRKFKHTGSGLTGAFIQFLVCSSIYPFIVYDYVRMGRQALFIISLFFIGMHALDNGAWFAVTIYELFRRFKWLKIEIADTVRRLECAGCDEETAEEYIYNPTKRFIACDLSKDEILLECLRLSYSNLLLISEKLVTTLGCGMLLTIFQYLAQIAFYDFYVYMYLMREINGGLILGIGHKLFNVLIAVWFSEKLMMESRAVLEDLQSTKLTHLSKFSRLQVEIIQAQINAKPLRVHVCNFFVLNKRFFASVILKHHNYYFNKHLQHEMTKSKIWKSITNVFHTECSTIFDSLAPLVRLSILFGITSIRIEKNCKSFTYQLFDIPRFLTSMWILYYLHNSLQSCFARIESSTLYLMCLCILGTGIEALHLIIPIWSGVSYVKEIKLIHKFDNHIKQLPYVRKFKHSGSGLAGAFVQFLVCSSVYPFIAYDYIRMGRQAVFIISLFFIGMHSLDNGVWFAVTIYELFRRFRWLKIEIADTVKRLESAGCDKETAERYNYNPSKRFIASELSKDEILLECLRLSYSKLLSVSDKLVTTLGCGMLLNIFQNLVLIAFYDFYVYMYLMREINGGLILGIGHKLFNVLIAVWFSEKLMMESKAVLEDLGATKLTRLSKFSRLQVQIIQAQIKAKPLTVHVCNLFVLNKRFFTKMLSTILTYLIVMMQILSSISKYGGEYTLPP</sequence>
<comment type="subcellular location">
    <subcellularLocation>
        <location evidence="1">Cell membrane</location>
        <topology evidence="1">Multi-pass membrane protein</topology>
    </subcellularLocation>
</comment>
<keyword evidence="2" id="KW-1003">Cell membrane</keyword>
<keyword evidence="5 6" id="KW-0472">Membrane</keyword>
<feature type="transmembrane region" description="Helical" evidence="6">
    <location>
        <begin position="171"/>
        <end position="195"/>
    </location>
</feature>
<reference evidence="7 8" key="1">
    <citation type="journal article" date="2017" name="Gigascience">
        <title>Genome sequence of the small brown planthopper, Laodelphax striatellus.</title>
        <authorList>
            <person name="Zhu J."/>
            <person name="Jiang F."/>
            <person name="Wang X."/>
            <person name="Yang P."/>
            <person name="Bao Y."/>
            <person name="Zhao W."/>
            <person name="Wang W."/>
            <person name="Lu H."/>
            <person name="Wang Q."/>
            <person name="Cui N."/>
            <person name="Li J."/>
            <person name="Chen X."/>
            <person name="Luo L."/>
            <person name="Yu J."/>
            <person name="Kang L."/>
            <person name="Cui F."/>
        </authorList>
    </citation>
    <scope>NUCLEOTIDE SEQUENCE [LARGE SCALE GENOMIC DNA]</scope>
    <source>
        <strain evidence="7">Lst14</strain>
    </source>
</reference>
<dbReference type="InterPro" id="IPR013604">
    <property type="entry name" value="7TM_chemorcpt"/>
</dbReference>
<dbReference type="GO" id="GO:0050909">
    <property type="term" value="P:sensory perception of taste"/>
    <property type="evidence" value="ECO:0007669"/>
    <property type="project" value="InterPro"/>
</dbReference>
<dbReference type="Pfam" id="PF08395">
    <property type="entry name" value="7tm_7"/>
    <property type="match status" value="2"/>
</dbReference>
<evidence type="ECO:0000256" key="6">
    <source>
        <dbReference type="SAM" id="Phobius"/>
    </source>
</evidence>
<evidence type="ECO:0000256" key="2">
    <source>
        <dbReference type="ARBA" id="ARBA00022475"/>
    </source>
</evidence>
<evidence type="ECO:0000256" key="5">
    <source>
        <dbReference type="ARBA" id="ARBA00023136"/>
    </source>
</evidence>
<feature type="transmembrane region" description="Helical" evidence="6">
    <location>
        <begin position="299"/>
        <end position="320"/>
    </location>
</feature>
<evidence type="ECO:0008006" key="9">
    <source>
        <dbReference type="Google" id="ProtNLM"/>
    </source>
</evidence>
<feature type="transmembrane region" description="Helical" evidence="6">
    <location>
        <begin position="782"/>
        <end position="801"/>
    </location>
</feature>
<feature type="transmembrane region" description="Helical" evidence="6">
    <location>
        <begin position="482"/>
        <end position="504"/>
    </location>
</feature>
<protein>
    <recommendedName>
        <fullName evidence="9">Gustatory receptor</fullName>
    </recommendedName>
</protein>
<accession>A0A482WL22</accession>
<name>A0A482WL22_LAOST</name>
<evidence type="ECO:0000256" key="3">
    <source>
        <dbReference type="ARBA" id="ARBA00022692"/>
    </source>
</evidence>
<feature type="transmembrane region" description="Helical" evidence="6">
    <location>
        <begin position="539"/>
        <end position="561"/>
    </location>
</feature>
<keyword evidence="4 6" id="KW-1133">Transmembrane helix</keyword>
<feature type="transmembrane region" description="Helical" evidence="6">
    <location>
        <begin position="662"/>
        <end position="684"/>
    </location>
</feature>
<organism evidence="7 8">
    <name type="scientific">Laodelphax striatellus</name>
    <name type="common">Small brown planthopper</name>
    <name type="synonym">Delphax striatella</name>
    <dbReference type="NCBI Taxonomy" id="195883"/>
    <lineage>
        <taxon>Eukaryota</taxon>
        <taxon>Metazoa</taxon>
        <taxon>Ecdysozoa</taxon>
        <taxon>Arthropoda</taxon>
        <taxon>Hexapoda</taxon>
        <taxon>Insecta</taxon>
        <taxon>Pterygota</taxon>
        <taxon>Neoptera</taxon>
        <taxon>Paraneoptera</taxon>
        <taxon>Hemiptera</taxon>
        <taxon>Auchenorrhyncha</taxon>
        <taxon>Fulgoroidea</taxon>
        <taxon>Delphacidae</taxon>
        <taxon>Criomorphinae</taxon>
        <taxon>Laodelphax</taxon>
    </lineage>
</organism>
<proteinExistence type="predicted"/>
<feature type="transmembrane region" description="Helical" evidence="6">
    <location>
        <begin position="567"/>
        <end position="592"/>
    </location>
</feature>
<gene>
    <name evidence="7" type="ORF">LSTR_LSTR009372</name>
</gene>
<keyword evidence="8" id="KW-1185">Reference proteome</keyword>
<dbReference type="AlphaFoldDB" id="A0A482WL22"/>
<dbReference type="InParanoid" id="A0A482WL22"/>
<evidence type="ECO:0000256" key="1">
    <source>
        <dbReference type="ARBA" id="ARBA00004651"/>
    </source>
</evidence>
<dbReference type="GO" id="GO:0005886">
    <property type="term" value="C:plasma membrane"/>
    <property type="evidence" value="ECO:0007669"/>
    <property type="project" value="UniProtKB-SubCell"/>
</dbReference>
<feature type="transmembrane region" description="Helical" evidence="6">
    <location>
        <begin position="139"/>
        <end position="159"/>
    </location>
</feature>
<dbReference type="EMBL" id="QKKF02032231">
    <property type="protein sequence ID" value="RZF34247.1"/>
    <property type="molecule type" value="Genomic_DNA"/>
</dbReference>
<dbReference type="Proteomes" id="UP000291343">
    <property type="component" value="Unassembled WGS sequence"/>
</dbReference>
<feature type="transmembrane region" description="Helical" evidence="6">
    <location>
        <begin position="696"/>
        <end position="717"/>
    </location>
</feature>
<evidence type="ECO:0000256" key="4">
    <source>
        <dbReference type="ARBA" id="ARBA00022989"/>
    </source>
</evidence>